<proteinExistence type="predicted"/>
<evidence type="ECO:0000256" key="2">
    <source>
        <dbReference type="ARBA" id="ARBA00023315"/>
    </source>
</evidence>
<comment type="caution">
    <text evidence="4">The sequence shown here is derived from an EMBL/GenBank/DDBJ whole genome shotgun (WGS) entry which is preliminary data.</text>
</comment>
<evidence type="ECO:0000259" key="3">
    <source>
        <dbReference type="SMART" id="SM00563"/>
    </source>
</evidence>
<dbReference type="Proteomes" id="UP001596297">
    <property type="component" value="Unassembled WGS sequence"/>
</dbReference>
<dbReference type="SUPFAM" id="SSF69593">
    <property type="entry name" value="Glycerol-3-phosphate (1)-acyltransferase"/>
    <property type="match status" value="1"/>
</dbReference>
<dbReference type="PANTHER" id="PTHR10434:SF9">
    <property type="entry name" value="PHOSPHOLIPID_GLYCEROL ACYLTRANSFERASE DOMAIN-CONTAINING PROTEIN"/>
    <property type="match status" value="1"/>
</dbReference>
<dbReference type="SMART" id="SM00563">
    <property type="entry name" value="PlsC"/>
    <property type="match status" value="1"/>
</dbReference>
<dbReference type="InterPro" id="IPR002123">
    <property type="entry name" value="Plipid/glycerol_acylTrfase"/>
</dbReference>
<organism evidence="4 5">
    <name type="scientific">Deinococcus lacus</name>
    <dbReference type="NCBI Taxonomy" id="392561"/>
    <lineage>
        <taxon>Bacteria</taxon>
        <taxon>Thermotogati</taxon>
        <taxon>Deinococcota</taxon>
        <taxon>Deinococci</taxon>
        <taxon>Deinococcales</taxon>
        <taxon>Deinococcaceae</taxon>
        <taxon>Deinococcus</taxon>
    </lineage>
</organism>
<reference evidence="5" key="1">
    <citation type="journal article" date="2019" name="Int. J. Syst. Evol. Microbiol.">
        <title>The Global Catalogue of Microorganisms (GCM) 10K type strain sequencing project: providing services to taxonomists for standard genome sequencing and annotation.</title>
        <authorList>
            <consortium name="The Broad Institute Genomics Platform"/>
            <consortium name="The Broad Institute Genome Sequencing Center for Infectious Disease"/>
            <person name="Wu L."/>
            <person name="Ma J."/>
        </authorList>
    </citation>
    <scope>NUCLEOTIDE SEQUENCE [LARGE SCALE GENOMIC DNA]</scope>
    <source>
        <strain evidence="5">CGMCC 1.15772</strain>
    </source>
</reference>
<dbReference type="RefSeq" id="WP_380083201.1">
    <property type="nucleotide sequence ID" value="NZ_JBHSWD010000001.1"/>
</dbReference>
<protein>
    <submittedName>
        <fullName evidence="4">1-acyl-sn-glycerol-3-phosphate acyltransferase</fullName>
    </submittedName>
</protein>
<sequence>MVAVAAPHTHNSDFWPGIFWSWATRTPVHWVAKHSLFRPPLGWLMRAWGGLPVNRSRAGGNFVDGVVNLIKESDELMLVVAPEGTRERTEHWKTGFYYMALKAQVPVAVIVVDWTPGRRRIGPVGYVTLSGDMEADFGEIRALLQGAQGRVPENFGPVVPPPACALGQPAVLLEA</sequence>
<keyword evidence="5" id="KW-1185">Reference proteome</keyword>
<dbReference type="GO" id="GO:0016746">
    <property type="term" value="F:acyltransferase activity"/>
    <property type="evidence" value="ECO:0007669"/>
    <property type="project" value="UniProtKB-KW"/>
</dbReference>
<dbReference type="PANTHER" id="PTHR10434">
    <property type="entry name" value="1-ACYL-SN-GLYCEROL-3-PHOSPHATE ACYLTRANSFERASE"/>
    <property type="match status" value="1"/>
</dbReference>
<gene>
    <name evidence="4" type="ORF">ACFP81_09420</name>
</gene>
<evidence type="ECO:0000256" key="1">
    <source>
        <dbReference type="ARBA" id="ARBA00022679"/>
    </source>
</evidence>
<evidence type="ECO:0000313" key="4">
    <source>
        <dbReference type="EMBL" id="MFC6592193.1"/>
    </source>
</evidence>
<feature type="domain" description="Phospholipid/glycerol acyltransferase" evidence="3">
    <location>
        <begin position="2"/>
        <end position="115"/>
    </location>
</feature>
<evidence type="ECO:0000313" key="5">
    <source>
        <dbReference type="Proteomes" id="UP001596297"/>
    </source>
</evidence>
<dbReference type="EMBL" id="JBHSWD010000001">
    <property type="protein sequence ID" value="MFC6592193.1"/>
    <property type="molecule type" value="Genomic_DNA"/>
</dbReference>
<dbReference type="Pfam" id="PF01553">
    <property type="entry name" value="Acyltransferase"/>
    <property type="match status" value="1"/>
</dbReference>
<accession>A0ABW1YFH5</accession>
<keyword evidence="1" id="KW-0808">Transferase</keyword>
<name>A0ABW1YFH5_9DEIO</name>
<keyword evidence="2 4" id="KW-0012">Acyltransferase</keyword>